<dbReference type="EMBL" id="GGEC01081840">
    <property type="protein sequence ID" value="MBX62324.1"/>
    <property type="molecule type" value="Transcribed_RNA"/>
</dbReference>
<sequence length="29" mass="3413">MFLSGSIPRETSMITRIIIYHFQNSLPLF</sequence>
<organism evidence="1">
    <name type="scientific">Rhizophora mucronata</name>
    <name type="common">Asiatic mangrove</name>
    <dbReference type="NCBI Taxonomy" id="61149"/>
    <lineage>
        <taxon>Eukaryota</taxon>
        <taxon>Viridiplantae</taxon>
        <taxon>Streptophyta</taxon>
        <taxon>Embryophyta</taxon>
        <taxon>Tracheophyta</taxon>
        <taxon>Spermatophyta</taxon>
        <taxon>Magnoliopsida</taxon>
        <taxon>eudicotyledons</taxon>
        <taxon>Gunneridae</taxon>
        <taxon>Pentapetalae</taxon>
        <taxon>rosids</taxon>
        <taxon>fabids</taxon>
        <taxon>Malpighiales</taxon>
        <taxon>Rhizophoraceae</taxon>
        <taxon>Rhizophora</taxon>
    </lineage>
</organism>
<reference evidence="1" key="1">
    <citation type="submission" date="2018-02" db="EMBL/GenBank/DDBJ databases">
        <title>Rhizophora mucronata_Transcriptome.</title>
        <authorList>
            <person name="Meera S.P."/>
            <person name="Sreeshan A."/>
            <person name="Augustine A."/>
        </authorList>
    </citation>
    <scope>NUCLEOTIDE SEQUENCE</scope>
    <source>
        <tissue evidence="1">Leaf</tissue>
    </source>
</reference>
<dbReference type="AlphaFoldDB" id="A0A2P2Q5R7"/>
<proteinExistence type="predicted"/>
<protein>
    <submittedName>
        <fullName evidence="1">Uncharacterized protein</fullName>
    </submittedName>
</protein>
<name>A0A2P2Q5R7_RHIMU</name>
<accession>A0A2P2Q5R7</accession>
<evidence type="ECO:0000313" key="1">
    <source>
        <dbReference type="EMBL" id="MBX62324.1"/>
    </source>
</evidence>